<reference evidence="2 3" key="1">
    <citation type="submission" date="2018-11" db="EMBL/GenBank/DDBJ databases">
        <authorList>
            <consortium name="Pathogen Informatics"/>
        </authorList>
    </citation>
    <scope>NUCLEOTIDE SEQUENCE [LARGE SCALE GENOMIC DNA]</scope>
</reference>
<feature type="non-terminal residue" evidence="2">
    <location>
        <position position="66"/>
    </location>
</feature>
<dbReference type="Proteomes" id="UP000281553">
    <property type="component" value="Unassembled WGS sequence"/>
</dbReference>
<dbReference type="AlphaFoldDB" id="A0A3P7P2J4"/>
<accession>A0A3P7P2J4</accession>
<name>A0A3P7P2J4_DIBLA</name>
<evidence type="ECO:0000313" key="2">
    <source>
        <dbReference type="EMBL" id="VDN12166.1"/>
    </source>
</evidence>
<organism evidence="2 3">
    <name type="scientific">Dibothriocephalus latus</name>
    <name type="common">Fish tapeworm</name>
    <name type="synonym">Diphyllobothrium latum</name>
    <dbReference type="NCBI Taxonomy" id="60516"/>
    <lineage>
        <taxon>Eukaryota</taxon>
        <taxon>Metazoa</taxon>
        <taxon>Spiralia</taxon>
        <taxon>Lophotrochozoa</taxon>
        <taxon>Platyhelminthes</taxon>
        <taxon>Cestoda</taxon>
        <taxon>Eucestoda</taxon>
        <taxon>Diphyllobothriidea</taxon>
        <taxon>Diphyllobothriidae</taxon>
        <taxon>Dibothriocephalus</taxon>
    </lineage>
</organism>
<protein>
    <submittedName>
        <fullName evidence="2">Uncharacterized protein</fullName>
    </submittedName>
</protein>
<dbReference type="EMBL" id="UYRU01053224">
    <property type="protein sequence ID" value="VDN12166.1"/>
    <property type="molecule type" value="Genomic_DNA"/>
</dbReference>
<keyword evidence="3" id="KW-1185">Reference proteome</keyword>
<sequence>MSRGHKVSGGYLAYDGYVGHAVGTYTRANAGNGGDTVSNRSLGNSGSPMRAQVVERSANGVKRRGG</sequence>
<evidence type="ECO:0000256" key="1">
    <source>
        <dbReference type="SAM" id="MobiDB-lite"/>
    </source>
</evidence>
<feature type="region of interest" description="Disordered" evidence="1">
    <location>
        <begin position="28"/>
        <end position="66"/>
    </location>
</feature>
<evidence type="ECO:0000313" key="3">
    <source>
        <dbReference type="Proteomes" id="UP000281553"/>
    </source>
</evidence>
<feature type="compositionally biased region" description="Polar residues" evidence="1">
    <location>
        <begin position="35"/>
        <end position="47"/>
    </location>
</feature>
<gene>
    <name evidence="2" type="ORF">DILT_LOCUS7997</name>
</gene>
<proteinExistence type="predicted"/>
<dbReference type="OrthoDB" id="10324172at2759"/>